<dbReference type="EC" id="3.4.24.-" evidence="9"/>
<evidence type="ECO:0000256" key="6">
    <source>
        <dbReference type="SAM" id="Phobius"/>
    </source>
</evidence>
<keyword evidence="6" id="KW-0812">Transmembrane</keyword>
<sequence>MPFALFIALILSWFANSAEAYVQNRTTTDALVHWSGAGFTLDLYLNPTNSQSLSTVDVTAQVAASIAEWNGKSRMTIRQNSTPSSNQASVNEIFFSTDPSVFANGTGVVGVTQVSFKNNTGEMIEADILINDNFTFSTDINEANYLGNVITHEMGHFLGLGHSQVAGSTMFYALSRGQNQIADDDKAGIYSIYPTGDSSKGSLTGKIMGGKSLAAVFGAHVQAISLKTGHISGASISDLDGSFSIAGLDRDDQYFIYTKPISLVGLPSRYNNARFDFCNSSKKYRGSFFQSCGSSGEGYPQAVKLNSSSVAVGNISIRCGLDVPVDYIQNKDQTPALFDIQSNVNSGTGNAFVGYFSSQDIASNAIDYFKMGYSNVNWNGISPTADLYVELKVLNQSFYSPFKANIAIKRSGVTTAITPNYVQEADGTLNLETTVRILINRSVQSDNDFEISVTPEIMEFPNFPVGLPNTKSDYFPAGSAFEDSLYFYLVTASIVRDNGNGTFTQVSYKNEVTTDNSSCPDAINTYALTSYSATGSAAPSGKKKDSGIACGTVDMNGGPGNGPGGFFIGLIFSLILCSLTSSIIKHNKTKHYSKLA</sequence>
<dbReference type="InterPro" id="IPR021190">
    <property type="entry name" value="Pept_M10A"/>
</dbReference>
<evidence type="ECO:0000259" key="8">
    <source>
        <dbReference type="SMART" id="SM00235"/>
    </source>
</evidence>
<dbReference type="SUPFAM" id="SSF55486">
    <property type="entry name" value="Metalloproteases ('zincins'), catalytic domain"/>
    <property type="match status" value="1"/>
</dbReference>
<proteinExistence type="predicted"/>
<dbReference type="EMBL" id="JAYGJQ010000001">
    <property type="protein sequence ID" value="MEA9354646.1"/>
    <property type="molecule type" value="Genomic_DNA"/>
</dbReference>
<dbReference type="InterPro" id="IPR001818">
    <property type="entry name" value="Pept_M10_metallopeptidase"/>
</dbReference>
<organism evidence="9 10">
    <name type="scientific">Bacteriovorax antarcticus</name>
    <dbReference type="NCBI Taxonomy" id="3088717"/>
    <lineage>
        <taxon>Bacteria</taxon>
        <taxon>Pseudomonadati</taxon>
        <taxon>Bdellovibrionota</taxon>
        <taxon>Bacteriovoracia</taxon>
        <taxon>Bacteriovoracales</taxon>
        <taxon>Bacteriovoracaceae</taxon>
        <taxon>Bacteriovorax</taxon>
    </lineage>
</organism>
<dbReference type="SMART" id="SM00235">
    <property type="entry name" value="ZnMc"/>
    <property type="match status" value="1"/>
</dbReference>
<keyword evidence="3 9" id="KW-0378">Hydrolase</keyword>
<evidence type="ECO:0000313" key="10">
    <source>
        <dbReference type="Proteomes" id="UP001302274"/>
    </source>
</evidence>
<dbReference type="Gene3D" id="3.40.390.10">
    <property type="entry name" value="Collagenase (Catalytic Domain)"/>
    <property type="match status" value="1"/>
</dbReference>
<evidence type="ECO:0000256" key="3">
    <source>
        <dbReference type="ARBA" id="ARBA00022801"/>
    </source>
</evidence>
<accession>A0ABU5VNT3</accession>
<dbReference type="InterPro" id="IPR024079">
    <property type="entry name" value="MetalloPept_cat_dom_sf"/>
</dbReference>
<gene>
    <name evidence="9" type="ORF">SHI21_00420</name>
</gene>
<dbReference type="Pfam" id="PF00413">
    <property type="entry name" value="Peptidase_M10"/>
    <property type="match status" value="1"/>
</dbReference>
<dbReference type="GO" id="GO:0008237">
    <property type="term" value="F:metallopeptidase activity"/>
    <property type="evidence" value="ECO:0007669"/>
    <property type="project" value="UniProtKB-KW"/>
</dbReference>
<dbReference type="PANTHER" id="PTHR10201">
    <property type="entry name" value="MATRIX METALLOPROTEINASE"/>
    <property type="match status" value="1"/>
</dbReference>
<evidence type="ECO:0000256" key="1">
    <source>
        <dbReference type="ARBA" id="ARBA00022670"/>
    </source>
</evidence>
<keyword evidence="10" id="KW-1185">Reference proteome</keyword>
<keyword evidence="5 9" id="KW-0482">Metalloprotease</keyword>
<dbReference type="PRINTS" id="PR00138">
    <property type="entry name" value="MATRIXIN"/>
</dbReference>
<feature type="signal peptide" evidence="7">
    <location>
        <begin position="1"/>
        <end position="20"/>
    </location>
</feature>
<evidence type="ECO:0000256" key="5">
    <source>
        <dbReference type="ARBA" id="ARBA00023049"/>
    </source>
</evidence>
<keyword evidence="7" id="KW-0732">Signal</keyword>
<evidence type="ECO:0000256" key="4">
    <source>
        <dbReference type="ARBA" id="ARBA00022833"/>
    </source>
</evidence>
<dbReference type="PANTHER" id="PTHR10201:SF323">
    <property type="entry name" value="MATRIX METALLOPROTEINASE-21"/>
    <property type="match status" value="1"/>
</dbReference>
<keyword evidence="1" id="KW-0645">Protease</keyword>
<comment type="caution">
    <text evidence="9">The sequence shown here is derived from an EMBL/GenBank/DDBJ whole genome shotgun (WGS) entry which is preliminary data.</text>
</comment>
<feature type="domain" description="Peptidase metallopeptidase" evidence="8">
    <location>
        <begin position="30"/>
        <end position="195"/>
    </location>
</feature>
<feature type="chain" id="PRO_5046236948" evidence="7">
    <location>
        <begin position="21"/>
        <end position="596"/>
    </location>
</feature>
<keyword evidence="6" id="KW-0472">Membrane</keyword>
<keyword evidence="6" id="KW-1133">Transmembrane helix</keyword>
<evidence type="ECO:0000256" key="2">
    <source>
        <dbReference type="ARBA" id="ARBA00022723"/>
    </source>
</evidence>
<keyword evidence="2" id="KW-0479">Metal-binding</keyword>
<evidence type="ECO:0000256" key="7">
    <source>
        <dbReference type="SAM" id="SignalP"/>
    </source>
</evidence>
<name>A0ABU5VNT3_9BACT</name>
<dbReference type="InterPro" id="IPR006026">
    <property type="entry name" value="Peptidase_Metallo"/>
</dbReference>
<protein>
    <submittedName>
        <fullName evidence="9">Matrixin family metalloprotease</fullName>
        <ecNumber evidence="9">3.4.24.-</ecNumber>
    </submittedName>
</protein>
<dbReference type="Proteomes" id="UP001302274">
    <property type="component" value="Unassembled WGS sequence"/>
</dbReference>
<keyword evidence="4" id="KW-0862">Zinc</keyword>
<evidence type="ECO:0000313" key="9">
    <source>
        <dbReference type="EMBL" id="MEA9354646.1"/>
    </source>
</evidence>
<reference evidence="9 10" key="1">
    <citation type="submission" date="2023-11" db="EMBL/GenBank/DDBJ databases">
        <title>A Novel Polar Bacteriovorax (B. antarcticus) Isolated from the Biocrust in Antarctica.</title>
        <authorList>
            <person name="Mun W."/>
            <person name="Choi S.Y."/>
            <person name="Mitchell R.J."/>
        </authorList>
    </citation>
    <scope>NUCLEOTIDE SEQUENCE [LARGE SCALE GENOMIC DNA]</scope>
    <source>
        <strain evidence="9 10">PP10</strain>
    </source>
</reference>
<dbReference type="RefSeq" id="WP_323574094.1">
    <property type="nucleotide sequence ID" value="NZ_JAYGJQ010000001.1"/>
</dbReference>
<feature type="transmembrane region" description="Helical" evidence="6">
    <location>
        <begin position="564"/>
        <end position="584"/>
    </location>
</feature>